<name>H2P236_PONAB</name>
<keyword evidence="4" id="KW-1185">Reference proteome</keyword>
<sequence length="95" mass="10847">MQLCREVCDCLARLRAHALLRVMAPQTLLPVLVLCVLLLQAQGGYRDKMRMQRIKVCEKRPSIDLCIHHCSYFQKCETNKICCSAFCGNVCMSIL</sequence>
<dbReference type="RefSeq" id="XP_054397808.1">
    <property type="nucleotide sequence ID" value="XM_054541833.2"/>
</dbReference>
<dbReference type="GO" id="GO:0030414">
    <property type="term" value="F:peptidase inhibitor activity"/>
    <property type="evidence" value="ECO:0007669"/>
    <property type="project" value="InterPro"/>
</dbReference>
<dbReference type="Proteomes" id="UP000001595">
    <property type="component" value="Chromosome 20"/>
</dbReference>
<evidence type="ECO:0000313" key="4">
    <source>
        <dbReference type="Proteomes" id="UP000001595"/>
    </source>
</evidence>
<dbReference type="OMA" id="KICKKQP"/>
<feature type="domain" description="WAP" evidence="2">
    <location>
        <begin position="50"/>
        <end position="95"/>
    </location>
</feature>
<dbReference type="RefSeq" id="XP_054397807.1">
    <property type="nucleotide sequence ID" value="XM_054541832.2"/>
</dbReference>
<gene>
    <name evidence="3" type="primary">LOC100451322</name>
</gene>
<dbReference type="GeneID" id="100451322"/>
<dbReference type="InterPro" id="IPR008197">
    <property type="entry name" value="WAP_dom"/>
</dbReference>
<accession>A0A2J8XVJ6</accession>
<evidence type="ECO:0000259" key="2">
    <source>
        <dbReference type="PROSITE" id="PS51390"/>
    </source>
</evidence>
<dbReference type="RefSeq" id="XP_054397804.1">
    <property type="nucleotide sequence ID" value="XM_054541829.2"/>
</dbReference>
<keyword evidence="1" id="KW-1133">Transmembrane helix</keyword>
<proteinExistence type="predicted"/>
<dbReference type="RefSeq" id="XP_054397805.1">
    <property type="nucleotide sequence ID" value="XM_054541830.2"/>
</dbReference>
<dbReference type="GO" id="GO:0005576">
    <property type="term" value="C:extracellular region"/>
    <property type="evidence" value="ECO:0007669"/>
    <property type="project" value="InterPro"/>
</dbReference>
<dbReference type="RefSeq" id="XP_054397817.1">
    <property type="nucleotide sequence ID" value="XM_054541842.2"/>
</dbReference>
<dbReference type="RefSeq" id="XP_054397816.1">
    <property type="nucleotide sequence ID" value="XM_054541841.2"/>
</dbReference>
<dbReference type="eggNOG" id="ENOG502T9GV">
    <property type="taxonomic scope" value="Eukaryota"/>
</dbReference>
<evidence type="ECO:0000313" key="3">
    <source>
        <dbReference type="Ensembl" id="ENSPPYP00000012365.2"/>
    </source>
</evidence>
<dbReference type="HOGENOM" id="CLU_190100_0_0_1"/>
<dbReference type="RefSeq" id="XP_054397809.1">
    <property type="nucleotide sequence ID" value="XM_054541834.2"/>
</dbReference>
<dbReference type="RefSeq" id="XP_054397811.1">
    <property type="nucleotide sequence ID" value="XM_054541836.2"/>
</dbReference>
<dbReference type="InParanoid" id="H2P236"/>
<feature type="transmembrane region" description="Helical" evidence="1">
    <location>
        <begin position="27"/>
        <end position="45"/>
    </location>
</feature>
<dbReference type="AlphaFoldDB" id="H2P236"/>
<accession>H2P236</accession>
<dbReference type="RefSeq" id="XP_054397812.1">
    <property type="nucleotide sequence ID" value="XM_054541837.2"/>
</dbReference>
<reference evidence="3" key="3">
    <citation type="submission" date="2025-09" db="UniProtKB">
        <authorList>
            <consortium name="Ensembl"/>
        </authorList>
    </citation>
    <scope>IDENTIFICATION</scope>
</reference>
<reference evidence="3 4" key="1">
    <citation type="submission" date="2008-02" db="EMBL/GenBank/DDBJ databases">
        <title>A 6x draft sequence assembly of the Pongo pygmaeus abelii genome.</title>
        <authorList>
            <person name="Wilson R.K."/>
            <person name="Mardis E."/>
        </authorList>
    </citation>
    <scope>NUCLEOTIDE SEQUENCE [LARGE SCALE GENOMIC DNA]</scope>
</reference>
<dbReference type="RefSeq" id="XP_054397810.1">
    <property type="nucleotide sequence ID" value="XM_054541835.2"/>
</dbReference>
<keyword evidence="1" id="KW-0472">Membrane</keyword>
<dbReference type="RefSeq" id="XP_054397806.1">
    <property type="nucleotide sequence ID" value="XM_054541831.2"/>
</dbReference>
<keyword evidence="1" id="KW-0812">Transmembrane</keyword>
<dbReference type="Ensembl" id="ENSPPYT00000012848.2">
    <property type="protein sequence ID" value="ENSPPYP00000012365.2"/>
    <property type="gene ID" value="ENSPPYG00000011066.2"/>
</dbReference>
<dbReference type="STRING" id="9601.ENSPPYP00000012365"/>
<dbReference type="RefSeq" id="XP_054397803.1">
    <property type="nucleotide sequence ID" value="XM_054541828.2"/>
</dbReference>
<reference evidence="3" key="2">
    <citation type="submission" date="2025-08" db="UniProtKB">
        <authorList>
            <consortium name="Ensembl"/>
        </authorList>
    </citation>
    <scope>IDENTIFICATION</scope>
</reference>
<protein>
    <submittedName>
        <fullName evidence="3">WAP four-disulfide core domain 10B</fullName>
    </submittedName>
</protein>
<dbReference type="GeneTree" id="ENSGT00940000163972"/>
<evidence type="ECO:0000256" key="1">
    <source>
        <dbReference type="SAM" id="Phobius"/>
    </source>
</evidence>
<organism evidence="3 4">
    <name type="scientific">Pongo abelii</name>
    <name type="common">Sumatran orangutan</name>
    <name type="synonym">Pongo pygmaeus abelii</name>
    <dbReference type="NCBI Taxonomy" id="9601"/>
    <lineage>
        <taxon>Eukaryota</taxon>
        <taxon>Metazoa</taxon>
        <taxon>Chordata</taxon>
        <taxon>Craniata</taxon>
        <taxon>Vertebrata</taxon>
        <taxon>Euteleostomi</taxon>
        <taxon>Mammalia</taxon>
        <taxon>Eutheria</taxon>
        <taxon>Euarchontoglires</taxon>
        <taxon>Primates</taxon>
        <taxon>Haplorrhini</taxon>
        <taxon>Catarrhini</taxon>
        <taxon>Hominidae</taxon>
        <taxon>Pongo</taxon>
    </lineage>
</organism>
<dbReference type="PROSITE" id="PS51390">
    <property type="entry name" value="WAP"/>
    <property type="match status" value="1"/>
</dbReference>